<protein>
    <submittedName>
        <fullName evidence="2">Nickel pincer cofactor biosynthesis protein LarB</fullName>
    </submittedName>
</protein>
<dbReference type="InterPro" id="IPR039476">
    <property type="entry name" value="P2CMN_synthase_LarB"/>
</dbReference>
<feature type="domain" description="PurE" evidence="1">
    <location>
        <begin position="87"/>
        <end position="225"/>
    </location>
</feature>
<evidence type="ECO:0000313" key="3">
    <source>
        <dbReference type="Proteomes" id="UP001481872"/>
    </source>
</evidence>
<dbReference type="Pfam" id="PF00731">
    <property type="entry name" value="AIRC"/>
    <property type="match status" value="1"/>
</dbReference>
<reference evidence="2 3" key="1">
    <citation type="submission" date="2024-04" db="EMBL/GenBank/DDBJ databases">
        <title>Human intestinal bacterial collection.</title>
        <authorList>
            <person name="Pauvert C."/>
            <person name="Hitch T.C.A."/>
            <person name="Clavel T."/>
        </authorList>
    </citation>
    <scope>NUCLEOTIDE SEQUENCE [LARGE SCALE GENOMIC DNA]</scope>
    <source>
        <strain evidence="2 3">CLA-SR-H026</strain>
    </source>
</reference>
<dbReference type="Proteomes" id="UP001481872">
    <property type="component" value="Unassembled WGS sequence"/>
</dbReference>
<dbReference type="InterPro" id="IPR000031">
    <property type="entry name" value="PurE_dom"/>
</dbReference>
<dbReference type="NCBIfam" id="NF033503">
    <property type="entry name" value="LarB"/>
    <property type="match status" value="1"/>
</dbReference>
<sequence>MRDDKQFYNLDTKRKSRRLFGEVVYGENKAPAHLKACIEGLLEAQGDVLITRLAPETYEKLGELKERLDYDPLSETALAGTKKEPVGSVAVVTAGTSDGKVAEECARSLAYFGVKAVPFYDVGVAGIHRLFERIDAIGGCDAIVVCAGMDGALPSVVAGLVSVPVIAVPTSVGYGASFGGVAALLSMLNSCAEGVAVVNIDNGYGAAYMAAEIVYAIHQKTRQSVSDKKA</sequence>
<name>A0ABV1J7W9_9FIRM</name>
<dbReference type="SUPFAM" id="SSF52255">
    <property type="entry name" value="N5-CAIR mutase (phosphoribosylaminoimidazole carboxylase, PurE)"/>
    <property type="match status" value="1"/>
</dbReference>
<evidence type="ECO:0000259" key="1">
    <source>
        <dbReference type="SMART" id="SM01001"/>
    </source>
</evidence>
<dbReference type="PANTHER" id="PTHR43064:SF1">
    <property type="entry name" value="SLL1489 PROTEIN"/>
    <property type="match status" value="1"/>
</dbReference>
<organism evidence="2 3">
    <name type="scientific">Aedoeadaptatus acetigenes</name>
    <dbReference type="NCBI Taxonomy" id="2981723"/>
    <lineage>
        <taxon>Bacteria</taxon>
        <taxon>Bacillati</taxon>
        <taxon>Bacillota</taxon>
        <taxon>Tissierellia</taxon>
        <taxon>Tissierellales</taxon>
        <taxon>Peptoniphilaceae</taxon>
        <taxon>Aedoeadaptatus</taxon>
    </lineage>
</organism>
<keyword evidence="3" id="KW-1185">Reference proteome</keyword>
<dbReference type="PANTHER" id="PTHR43064">
    <property type="entry name" value="PHOSPHORIBOSYLAMINOIMIDAZOLE CARBOXYLASE-RELATED"/>
    <property type="match status" value="1"/>
</dbReference>
<dbReference type="Gene3D" id="3.40.50.1970">
    <property type="match status" value="1"/>
</dbReference>
<proteinExistence type="predicted"/>
<dbReference type="SMART" id="SM01001">
    <property type="entry name" value="AIRC"/>
    <property type="match status" value="1"/>
</dbReference>
<evidence type="ECO:0000313" key="2">
    <source>
        <dbReference type="EMBL" id="MEQ3354291.1"/>
    </source>
</evidence>
<gene>
    <name evidence="2" type="primary">larB</name>
    <name evidence="2" type="ORF">AAA081_08300</name>
</gene>
<accession>A0ABV1J7W9</accession>
<comment type="caution">
    <text evidence="2">The sequence shown here is derived from an EMBL/GenBank/DDBJ whole genome shotgun (WGS) entry which is preliminary data.</text>
</comment>
<dbReference type="EMBL" id="JBBNPS010000033">
    <property type="protein sequence ID" value="MEQ3354291.1"/>
    <property type="molecule type" value="Genomic_DNA"/>
</dbReference>